<dbReference type="RefSeq" id="WP_146684285.1">
    <property type="nucleotide sequence ID" value="NZ_CP019646.1"/>
</dbReference>
<evidence type="ECO:0000256" key="6">
    <source>
        <dbReference type="HAMAP-Rule" id="MF_01369"/>
    </source>
</evidence>
<reference evidence="8" key="1">
    <citation type="submission" date="2017-02" db="EMBL/GenBank/DDBJ databases">
        <title>Comparative genomics and description of representatives of a novel lineage of planctomycetes thriving in anoxic sediments.</title>
        <authorList>
            <person name="Spring S."/>
            <person name="Bunk B."/>
            <person name="Sproer C."/>
        </authorList>
    </citation>
    <scope>NUCLEOTIDE SEQUENCE [LARGE SCALE GENOMIC DNA]</scope>
    <source>
        <strain evidence="8">SM-Chi-D1</strain>
    </source>
</reference>
<evidence type="ECO:0000256" key="1">
    <source>
        <dbReference type="ARBA" id="ARBA00006700"/>
    </source>
</evidence>
<dbReference type="NCBIfam" id="NF004363">
    <property type="entry name" value="PRK05738.2-4"/>
    <property type="match status" value="1"/>
</dbReference>
<evidence type="ECO:0000256" key="5">
    <source>
        <dbReference type="ARBA" id="ARBA00023274"/>
    </source>
</evidence>
<keyword evidence="4 6" id="KW-0689">Ribosomal protein</keyword>
<dbReference type="GO" id="GO:0005840">
    <property type="term" value="C:ribosome"/>
    <property type="evidence" value="ECO:0007669"/>
    <property type="project" value="UniProtKB-KW"/>
</dbReference>
<dbReference type="HAMAP" id="MF_01369_B">
    <property type="entry name" value="Ribosomal_uL23_B"/>
    <property type="match status" value="1"/>
</dbReference>
<dbReference type="Proteomes" id="UP000188181">
    <property type="component" value="Chromosome"/>
</dbReference>
<dbReference type="PANTHER" id="PTHR11620">
    <property type="entry name" value="60S RIBOSOMAL PROTEIN L23A"/>
    <property type="match status" value="1"/>
</dbReference>
<dbReference type="Pfam" id="PF00276">
    <property type="entry name" value="Ribosomal_L23"/>
    <property type="match status" value="1"/>
</dbReference>
<dbReference type="InterPro" id="IPR012678">
    <property type="entry name" value="Ribosomal_uL23/eL15/eS24_sf"/>
</dbReference>
<dbReference type="KEGG" id="pbas:SMSP2_02433"/>
<dbReference type="GO" id="GO:1990904">
    <property type="term" value="C:ribonucleoprotein complex"/>
    <property type="evidence" value="ECO:0007669"/>
    <property type="project" value="UniProtKB-KW"/>
</dbReference>
<dbReference type="GO" id="GO:0019843">
    <property type="term" value="F:rRNA binding"/>
    <property type="evidence" value="ECO:0007669"/>
    <property type="project" value="UniProtKB-UniRule"/>
</dbReference>
<proteinExistence type="inferred from homology"/>
<evidence type="ECO:0000313" key="7">
    <source>
        <dbReference type="EMBL" id="AQQ72054.1"/>
    </source>
</evidence>
<dbReference type="NCBIfam" id="NF004359">
    <property type="entry name" value="PRK05738.1-3"/>
    <property type="match status" value="1"/>
</dbReference>
<dbReference type="NCBIfam" id="NF004366">
    <property type="entry name" value="PRK05738.3-2"/>
    <property type="match status" value="1"/>
</dbReference>
<dbReference type="OrthoDB" id="9793353at2"/>
<dbReference type="Gene3D" id="3.30.70.330">
    <property type="match status" value="1"/>
</dbReference>
<organism evidence="7 8">
    <name type="scientific">Limihaloglobus sulfuriphilus</name>
    <dbReference type="NCBI Taxonomy" id="1851148"/>
    <lineage>
        <taxon>Bacteria</taxon>
        <taxon>Pseudomonadati</taxon>
        <taxon>Planctomycetota</taxon>
        <taxon>Phycisphaerae</taxon>
        <taxon>Sedimentisphaerales</taxon>
        <taxon>Sedimentisphaeraceae</taxon>
        <taxon>Limihaloglobus</taxon>
    </lineage>
</organism>
<dbReference type="FunFam" id="3.30.70.330:FF:000001">
    <property type="entry name" value="50S ribosomal protein L23"/>
    <property type="match status" value="1"/>
</dbReference>
<gene>
    <name evidence="6 7" type="primary">rplW</name>
    <name evidence="7" type="ORF">SMSP2_02433</name>
</gene>
<comment type="similarity">
    <text evidence="1 6">Belongs to the universal ribosomal protein uL23 family.</text>
</comment>
<keyword evidence="8" id="KW-1185">Reference proteome</keyword>
<keyword evidence="5 6" id="KW-0687">Ribonucleoprotein</keyword>
<dbReference type="InterPro" id="IPR013025">
    <property type="entry name" value="Ribosomal_uL23-like"/>
</dbReference>
<keyword evidence="3 6" id="KW-0694">RNA-binding</keyword>
<evidence type="ECO:0000313" key="8">
    <source>
        <dbReference type="Proteomes" id="UP000188181"/>
    </source>
</evidence>
<dbReference type="GO" id="GO:0003735">
    <property type="term" value="F:structural constituent of ribosome"/>
    <property type="evidence" value="ECO:0007669"/>
    <property type="project" value="InterPro"/>
</dbReference>
<keyword evidence="2 6" id="KW-0699">rRNA-binding</keyword>
<protein>
    <recommendedName>
        <fullName evidence="6">Large ribosomal subunit protein uL23</fullName>
    </recommendedName>
</protein>
<dbReference type="AlphaFoldDB" id="A0A1Q2MHB9"/>
<name>A0A1Q2MHB9_9BACT</name>
<dbReference type="STRING" id="1851148.SMSP2_02433"/>
<accession>A0A1Q2MHB9</accession>
<dbReference type="GO" id="GO:0006412">
    <property type="term" value="P:translation"/>
    <property type="evidence" value="ECO:0007669"/>
    <property type="project" value="UniProtKB-UniRule"/>
</dbReference>
<dbReference type="SUPFAM" id="SSF54189">
    <property type="entry name" value="Ribosomal proteins S24e, L23 and L15e"/>
    <property type="match status" value="1"/>
</dbReference>
<comment type="subunit">
    <text evidence="6">Part of the 50S ribosomal subunit. Contacts protein L29, and trigger factor when it is bound to the ribosome.</text>
</comment>
<evidence type="ECO:0000256" key="3">
    <source>
        <dbReference type="ARBA" id="ARBA00022884"/>
    </source>
</evidence>
<comment type="function">
    <text evidence="6">One of the early assembly proteins it binds 23S rRNA. One of the proteins that surrounds the polypeptide exit tunnel on the outside of the ribosome. Forms the main docking site for trigger factor binding to the ribosome.</text>
</comment>
<evidence type="ECO:0000256" key="4">
    <source>
        <dbReference type="ARBA" id="ARBA00022980"/>
    </source>
</evidence>
<evidence type="ECO:0000256" key="2">
    <source>
        <dbReference type="ARBA" id="ARBA00022730"/>
    </source>
</evidence>
<dbReference type="EMBL" id="CP019646">
    <property type="protein sequence ID" value="AQQ72054.1"/>
    <property type="molecule type" value="Genomic_DNA"/>
</dbReference>
<dbReference type="InterPro" id="IPR012677">
    <property type="entry name" value="Nucleotide-bd_a/b_plait_sf"/>
</dbReference>
<sequence>MDNSNIIVRPVITEQSMHFANTRNAYAFKVNTKANKIQIKNAVEKLYDVKVIDVRTMNYKGKPRRRGRNFGRTDMWKKAVVVLSENHRIDLY</sequence>